<evidence type="ECO:0000313" key="1">
    <source>
        <dbReference type="EMBL" id="KAK8765185.1"/>
    </source>
</evidence>
<keyword evidence="2" id="KW-1185">Reference proteome</keyword>
<sequence length="123" mass="13158">MMPDLKEKVALITENAQHGVRVNAVNPGVIRTSIGRSPKVSEEERLKFMEKLGREAHPMGRVGMPEEVARCIAFLASDDASFVTGITMPVDGGLLLLNSLSSTALGMRGAQDPPVTGAKTNRD</sequence>
<accession>A0AAQ4DRU5</accession>
<organism evidence="1 2">
    <name type="scientific">Amblyomma americanum</name>
    <name type="common">Lone star tick</name>
    <dbReference type="NCBI Taxonomy" id="6943"/>
    <lineage>
        <taxon>Eukaryota</taxon>
        <taxon>Metazoa</taxon>
        <taxon>Ecdysozoa</taxon>
        <taxon>Arthropoda</taxon>
        <taxon>Chelicerata</taxon>
        <taxon>Arachnida</taxon>
        <taxon>Acari</taxon>
        <taxon>Parasitiformes</taxon>
        <taxon>Ixodida</taxon>
        <taxon>Ixodoidea</taxon>
        <taxon>Ixodidae</taxon>
        <taxon>Amblyomminae</taxon>
        <taxon>Amblyomma</taxon>
    </lineage>
</organism>
<dbReference type="PANTHER" id="PTHR43975">
    <property type="entry name" value="ZGC:101858"/>
    <property type="match status" value="1"/>
</dbReference>
<gene>
    <name evidence="1" type="ORF">V5799_032206</name>
</gene>
<protein>
    <submittedName>
        <fullName evidence="1">Uncharacterized protein</fullName>
    </submittedName>
</protein>
<dbReference type="Pfam" id="PF13561">
    <property type="entry name" value="adh_short_C2"/>
    <property type="match status" value="1"/>
</dbReference>
<evidence type="ECO:0000313" key="2">
    <source>
        <dbReference type="Proteomes" id="UP001321473"/>
    </source>
</evidence>
<dbReference type="Proteomes" id="UP001321473">
    <property type="component" value="Unassembled WGS sequence"/>
</dbReference>
<dbReference type="EMBL" id="JARKHS020027643">
    <property type="protein sequence ID" value="KAK8765185.1"/>
    <property type="molecule type" value="Genomic_DNA"/>
</dbReference>
<dbReference type="AlphaFoldDB" id="A0AAQ4DRU5"/>
<dbReference type="PRINTS" id="PR00081">
    <property type="entry name" value="GDHRDH"/>
</dbReference>
<name>A0AAQ4DRU5_AMBAM</name>
<dbReference type="PANTHER" id="PTHR43975:SF2">
    <property type="entry name" value="EG:BACR7A4.14 PROTEIN-RELATED"/>
    <property type="match status" value="1"/>
</dbReference>
<dbReference type="InterPro" id="IPR036291">
    <property type="entry name" value="NAD(P)-bd_dom_sf"/>
</dbReference>
<dbReference type="Gene3D" id="3.40.50.720">
    <property type="entry name" value="NAD(P)-binding Rossmann-like Domain"/>
    <property type="match status" value="1"/>
</dbReference>
<reference evidence="1 2" key="1">
    <citation type="journal article" date="2023" name="Arcadia Sci">
        <title>De novo assembly of a long-read Amblyomma americanum tick genome.</title>
        <authorList>
            <person name="Chou S."/>
            <person name="Poskanzer K.E."/>
            <person name="Rollins M."/>
            <person name="Thuy-Boun P.S."/>
        </authorList>
    </citation>
    <scope>NUCLEOTIDE SEQUENCE [LARGE SCALE GENOMIC DNA]</scope>
    <source>
        <strain evidence="1">F_SG_1</strain>
        <tissue evidence="1">Salivary glands</tissue>
    </source>
</reference>
<proteinExistence type="predicted"/>
<dbReference type="SUPFAM" id="SSF51735">
    <property type="entry name" value="NAD(P)-binding Rossmann-fold domains"/>
    <property type="match status" value="1"/>
</dbReference>
<dbReference type="InterPro" id="IPR002347">
    <property type="entry name" value="SDR_fam"/>
</dbReference>
<comment type="caution">
    <text evidence="1">The sequence shown here is derived from an EMBL/GenBank/DDBJ whole genome shotgun (WGS) entry which is preliminary data.</text>
</comment>